<sequence>MSSSGPTYPAYDNSPHAATFFGRRSVRDTWIALVAKQTFGAVRFAQTNPSTGRVATGPPVTTGLDRGPYVEGVAPIQGDEQGPTNVAGTSAPVHDPGTARTAPAGFFSRAVDNMLAVVFLWAILMLFVESRIIDMVLGTFQMLLLLAMLIAAYSVG</sequence>
<feature type="non-terminal residue" evidence="2">
    <location>
        <position position="156"/>
    </location>
</feature>
<keyword evidence="3" id="KW-1185">Reference proteome</keyword>
<organism evidence="2 3">
    <name type="scientific">Mortierella alpina</name>
    <name type="common">Oleaginous fungus</name>
    <name type="synonym">Mortierella renispora</name>
    <dbReference type="NCBI Taxonomy" id="64518"/>
    <lineage>
        <taxon>Eukaryota</taxon>
        <taxon>Fungi</taxon>
        <taxon>Fungi incertae sedis</taxon>
        <taxon>Mucoromycota</taxon>
        <taxon>Mortierellomycotina</taxon>
        <taxon>Mortierellomycetes</taxon>
        <taxon>Mortierellales</taxon>
        <taxon>Mortierellaceae</taxon>
        <taxon>Mortierella</taxon>
    </lineage>
</organism>
<evidence type="ECO:0000256" key="1">
    <source>
        <dbReference type="SAM" id="Phobius"/>
    </source>
</evidence>
<gene>
    <name evidence="2" type="ORF">BGZ70_008496</name>
</gene>
<dbReference type="OrthoDB" id="2446850at2759"/>
<name>A0A9P6M1I7_MORAP</name>
<keyword evidence="1" id="KW-0812">Transmembrane</keyword>
<dbReference type="EMBL" id="JAAAHY010000612">
    <property type="protein sequence ID" value="KAF9960764.1"/>
    <property type="molecule type" value="Genomic_DNA"/>
</dbReference>
<protein>
    <submittedName>
        <fullName evidence="2">Uncharacterized protein</fullName>
    </submittedName>
</protein>
<comment type="caution">
    <text evidence="2">The sequence shown here is derived from an EMBL/GenBank/DDBJ whole genome shotgun (WGS) entry which is preliminary data.</text>
</comment>
<accession>A0A9P6M1I7</accession>
<proteinExistence type="predicted"/>
<evidence type="ECO:0000313" key="3">
    <source>
        <dbReference type="Proteomes" id="UP000738359"/>
    </source>
</evidence>
<dbReference type="AlphaFoldDB" id="A0A9P6M1I7"/>
<dbReference type="Proteomes" id="UP000738359">
    <property type="component" value="Unassembled WGS sequence"/>
</dbReference>
<feature type="transmembrane region" description="Helical" evidence="1">
    <location>
        <begin position="135"/>
        <end position="155"/>
    </location>
</feature>
<evidence type="ECO:0000313" key="2">
    <source>
        <dbReference type="EMBL" id="KAF9960764.1"/>
    </source>
</evidence>
<keyword evidence="1" id="KW-1133">Transmembrane helix</keyword>
<reference evidence="2" key="1">
    <citation type="journal article" date="2020" name="Fungal Divers.">
        <title>Resolving the Mortierellaceae phylogeny through synthesis of multi-gene phylogenetics and phylogenomics.</title>
        <authorList>
            <person name="Vandepol N."/>
            <person name="Liber J."/>
            <person name="Desiro A."/>
            <person name="Na H."/>
            <person name="Kennedy M."/>
            <person name="Barry K."/>
            <person name="Grigoriev I.V."/>
            <person name="Miller A.N."/>
            <person name="O'Donnell K."/>
            <person name="Stajich J.E."/>
            <person name="Bonito G."/>
        </authorList>
    </citation>
    <scope>NUCLEOTIDE SEQUENCE</scope>
    <source>
        <strain evidence="2">CK1249</strain>
    </source>
</reference>
<keyword evidence="1" id="KW-0472">Membrane</keyword>
<feature type="transmembrane region" description="Helical" evidence="1">
    <location>
        <begin position="110"/>
        <end position="128"/>
    </location>
</feature>